<accession>A0A0D1CHU2</accession>
<dbReference type="InterPro" id="IPR019290">
    <property type="entry name" value="GlycosylTrfase-like_prok"/>
</dbReference>
<name>A0A0D1CHU2_9RHOB</name>
<evidence type="ECO:0000313" key="3">
    <source>
        <dbReference type="Proteomes" id="UP000032232"/>
    </source>
</evidence>
<dbReference type="AlphaFoldDB" id="A0A0D1CHU2"/>
<keyword evidence="3" id="KW-1185">Reference proteome</keyword>
<protein>
    <submittedName>
        <fullName evidence="2">Capsule polysaccharide biosynthesis protein</fullName>
    </submittedName>
</protein>
<dbReference type="CDD" id="cd00761">
    <property type="entry name" value="Glyco_tranf_GTA_type"/>
    <property type="match status" value="1"/>
</dbReference>
<dbReference type="InterPro" id="IPR007833">
    <property type="entry name" value="Capsule_polysaccharide_synth"/>
</dbReference>
<evidence type="ECO:0000313" key="2">
    <source>
        <dbReference type="EMBL" id="KIT14252.1"/>
    </source>
</evidence>
<dbReference type="SUPFAM" id="SSF53448">
    <property type="entry name" value="Nucleotide-diphospho-sugar transferases"/>
    <property type="match status" value="1"/>
</dbReference>
<dbReference type="Pfam" id="PF05159">
    <property type="entry name" value="Capsule_synth"/>
    <property type="match status" value="1"/>
</dbReference>
<gene>
    <name evidence="2" type="ORF">jaqu_40460</name>
</gene>
<comment type="caution">
    <text evidence="2">The sequence shown here is derived from an EMBL/GenBank/DDBJ whole genome shotgun (WGS) entry which is preliminary data.</text>
</comment>
<dbReference type="PATRIC" id="fig|935700.4.peg.4170"/>
<dbReference type="STRING" id="935700.jaqu_40460"/>
<dbReference type="InterPro" id="IPR029044">
    <property type="entry name" value="Nucleotide-diphossugar_trans"/>
</dbReference>
<dbReference type="RefSeq" id="WP_052501091.1">
    <property type="nucleotide sequence ID" value="NZ_FZPF01000001.1"/>
</dbReference>
<organism evidence="2 3">
    <name type="scientific">Jannaschia aquimarina</name>
    <dbReference type="NCBI Taxonomy" id="935700"/>
    <lineage>
        <taxon>Bacteria</taxon>
        <taxon>Pseudomonadati</taxon>
        <taxon>Pseudomonadota</taxon>
        <taxon>Alphaproteobacteria</taxon>
        <taxon>Rhodobacterales</taxon>
        <taxon>Roseobacteraceae</taxon>
        <taxon>Jannaschia</taxon>
    </lineage>
</organism>
<proteinExistence type="predicted"/>
<reference evidence="2 3" key="1">
    <citation type="submission" date="2015-02" db="EMBL/GenBank/DDBJ databases">
        <title>Genome Sequence of Jannaschia aquimarina DSM28248, a member of the Roseobacter clade.</title>
        <authorList>
            <person name="Voget S."/>
            <person name="Daniel R."/>
        </authorList>
    </citation>
    <scope>NUCLEOTIDE SEQUENCE [LARGE SCALE GENOMIC DNA]</scope>
    <source>
        <strain evidence="2 3">GSW-M26</strain>
    </source>
</reference>
<dbReference type="EMBL" id="JYFE01000081">
    <property type="protein sequence ID" value="KIT14252.1"/>
    <property type="molecule type" value="Genomic_DNA"/>
</dbReference>
<sequence>MGSDDRTPGKLTAIVPVRLGASVFEGEARFRSIVSNVPKDTFDVLVVDFGSSAEEAGRINEICDGIEGVHVVRVEAEDRAFSIGEARDIGVQHARTDIVMFHDIDFTAPPEMYRKIHAEAYGRRMDVNAYDFFCVPVLFLSEAGTETWREEHDTLQADELIYGWHARVIEGAHGFVDSIAYGSSAIVANRHTYLAQGGHNRQFYGHGAEDYDLLHRLADTCRKGPRTARYYEDRKSNNITEYAGFRPYFALYGIDVFQRGVFFVHLNHPRRRIPDYFQSRRNFEILRNVMVQFDRSGYRPDPLEDVQSDERTLLLVEPDSRSDRAMRFAKPDMGRIHRVPEARFTDVDGVLRYVDDHAITRIGFLNPYGNRLRRHIYEGVRARGLPLWTFDRGALPDSWFFDPGGFNADSATYHVPNRPAELTPEERLKIDRYVRDLRISGATLESNGSRKGPEYWRQVLGLGNRNVIFIPLQRPNDTVIRFFAGDVGRVETFASWIDSLSERLDPSRWEIVVKKHPLEDTVPPLANAHVVPDDANIYDLIELAEKVVLINSGTGVLSMAFDTPVITCGQTFYDVEGATYAASNAKRLIELCETDLAFDRDAARRFLFHLTDRVYSFGTPSYDERRDFAGSKVRLVRDIKFREIRGLGPTRVLGTPRKGPSLNSPLFYSFGGKRGIEETAEELKGTGAEGVVDKTQIPKVHAAGGSRVRGRGHRFEYGSLLNAARTEGSPEGEAAVKAIDALVGGQRFPVQLGDRAHWSDAWNTRINVEGPSLILSLLPFALESDRAQVGLLLQTKDDRRTLGLDQDGRSVRTVRIAPHLFLAHVRLIGLGKTVLTMDHPCTAAEIVAVNELPAEGDEPRVPIGPEHRRKLRVFTLNGSVAIGTDGIAHAVVISNGTGIPIDLRRSDCTIQVRVKSEDRKTFQAFTGQLPPILYPGVNIFESGTRLDVSKAAEHEARFIYTDLRLGSGEFLSAGFDVPLAQPPAT</sequence>
<evidence type="ECO:0000259" key="1">
    <source>
        <dbReference type="Pfam" id="PF10111"/>
    </source>
</evidence>
<dbReference type="OrthoDB" id="7791059at2"/>
<dbReference type="Pfam" id="PF10111">
    <property type="entry name" value="Glyco_tranf_2_2"/>
    <property type="match status" value="1"/>
</dbReference>
<dbReference type="GO" id="GO:0015774">
    <property type="term" value="P:polysaccharide transport"/>
    <property type="evidence" value="ECO:0007669"/>
    <property type="project" value="InterPro"/>
</dbReference>
<feature type="domain" description="Glycosyltransferase 2-like prokaryotic type" evidence="1">
    <location>
        <begin position="27"/>
        <end position="280"/>
    </location>
</feature>
<dbReference type="Proteomes" id="UP000032232">
    <property type="component" value="Unassembled WGS sequence"/>
</dbReference>
<dbReference type="Gene3D" id="3.90.550.10">
    <property type="entry name" value="Spore Coat Polysaccharide Biosynthesis Protein SpsA, Chain A"/>
    <property type="match status" value="1"/>
</dbReference>
<dbReference type="GO" id="GO:0000271">
    <property type="term" value="P:polysaccharide biosynthetic process"/>
    <property type="evidence" value="ECO:0007669"/>
    <property type="project" value="InterPro"/>
</dbReference>